<dbReference type="InterPro" id="IPR050117">
    <property type="entry name" value="MAPK"/>
</dbReference>
<dbReference type="GO" id="GO:0005524">
    <property type="term" value="F:ATP binding"/>
    <property type="evidence" value="ECO:0007669"/>
    <property type="project" value="UniProtKB-KW"/>
</dbReference>
<dbReference type="Proteomes" id="UP000023152">
    <property type="component" value="Unassembled WGS sequence"/>
</dbReference>
<feature type="region of interest" description="Disordered" evidence="3">
    <location>
        <begin position="176"/>
        <end position="195"/>
    </location>
</feature>
<dbReference type="PANTHER" id="PTHR24055">
    <property type="entry name" value="MITOGEN-ACTIVATED PROTEIN KINASE"/>
    <property type="match status" value="1"/>
</dbReference>
<keyword evidence="5" id="KW-0418">Kinase</keyword>
<gene>
    <name evidence="5" type="ORF">RFI_09439</name>
</gene>
<dbReference type="OrthoDB" id="192887at2759"/>
<reference evidence="5 6" key="1">
    <citation type="journal article" date="2013" name="Curr. Biol.">
        <title>The Genome of the Foraminiferan Reticulomyxa filosa.</title>
        <authorList>
            <person name="Glockner G."/>
            <person name="Hulsmann N."/>
            <person name="Schleicher M."/>
            <person name="Noegel A.A."/>
            <person name="Eichinger L."/>
            <person name="Gallinger C."/>
            <person name="Pawlowski J."/>
            <person name="Sierra R."/>
            <person name="Euteneuer U."/>
            <person name="Pillet L."/>
            <person name="Moustafa A."/>
            <person name="Platzer M."/>
            <person name="Groth M."/>
            <person name="Szafranski K."/>
            <person name="Schliwa M."/>
        </authorList>
    </citation>
    <scope>NUCLEOTIDE SEQUENCE [LARGE SCALE GENOMIC DNA]</scope>
</reference>
<dbReference type="Gene3D" id="1.10.510.10">
    <property type="entry name" value="Transferase(Phosphotransferase) domain 1"/>
    <property type="match status" value="1"/>
</dbReference>
<evidence type="ECO:0000256" key="1">
    <source>
        <dbReference type="ARBA" id="ARBA00022741"/>
    </source>
</evidence>
<dbReference type="AlphaFoldDB" id="X6NP33"/>
<organism evidence="5 6">
    <name type="scientific">Reticulomyxa filosa</name>
    <dbReference type="NCBI Taxonomy" id="46433"/>
    <lineage>
        <taxon>Eukaryota</taxon>
        <taxon>Sar</taxon>
        <taxon>Rhizaria</taxon>
        <taxon>Retaria</taxon>
        <taxon>Foraminifera</taxon>
        <taxon>Monothalamids</taxon>
        <taxon>Reticulomyxidae</taxon>
        <taxon>Reticulomyxa</taxon>
    </lineage>
</organism>
<comment type="caution">
    <text evidence="5">The sequence shown here is derived from an EMBL/GenBank/DDBJ whole genome shotgun (WGS) entry which is preliminary data.</text>
</comment>
<feature type="domain" description="Protein kinase" evidence="4">
    <location>
        <begin position="1"/>
        <end position="148"/>
    </location>
</feature>
<protein>
    <submittedName>
        <fullName evidence="5">Protein kinase</fullName>
    </submittedName>
</protein>
<dbReference type="GO" id="GO:0004672">
    <property type="term" value="F:protein kinase activity"/>
    <property type="evidence" value="ECO:0007669"/>
    <property type="project" value="InterPro"/>
</dbReference>
<dbReference type="Pfam" id="PF00069">
    <property type="entry name" value="Pkinase"/>
    <property type="match status" value="1"/>
</dbReference>
<dbReference type="InterPro" id="IPR000719">
    <property type="entry name" value="Prot_kinase_dom"/>
</dbReference>
<evidence type="ECO:0000259" key="4">
    <source>
        <dbReference type="PROSITE" id="PS50011"/>
    </source>
</evidence>
<keyword evidence="1" id="KW-0547">Nucleotide-binding</keyword>
<name>X6NP33_RETFI</name>
<accession>X6NP33</accession>
<dbReference type="PROSITE" id="PS50011">
    <property type="entry name" value="PROTEIN_KINASE_DOM"/>
    <property type="match status" value="1"/>
</dbReference>
<keyword evidence="5" id="KW-0808">Transferase</keyword>
<evidence type="ECO:0000256" key="3">
    <source>
        <dbReference type="SAM" id="MobiDB-lite"/>
    </source>
</evidence>
<dbReference type="SUPFAM" id="SSF56112">
    <property type="entry name" value="Protein kinase-like (PK-like)"/>
    <property type="match status" value="1"/>
</dbReference>
<sequence>MLIDMPKYGPEVDMWSVGCVMAEMLLRRPLFEVQASQNNEAHILSLIFERIGTPSDHKWHEFKEHFQRSHLSKQNVRFPRHENHGHHHHHSSPVFTSPWVRQTFGSGAVNVGDRVTLSSAGIDLLSQLLRVNPNDRIPAQAACDHPWFTEAPVAIDKRLFKTCPSVNKQSRKQALEAADQRKKQLKRVTGGFMHT</sequence>
<dbReference type="EMBL" id="ASPP01007098">
    <property type="protein sequence ID" value="ETO27693.1"/>
    <property type="molecule type" value="Genomic_DNA"/>
</dbReference>
<dbReference type="InterPro" id="IPR011009">
    <property type="entry name" value="Kinase-like_dom_sf"/>
</dbReference>
<evidence type="ECO:0000313" key="6">
    <source>
        <dbReference type="Proteomes" id="UP000023152"/>
    </source>
</evidence>
<proteinExistence type="predicted"/>
<keyword evidence="2" id="KW-0067">ATP-binding</keyword>
<keyword evidence="6" id="KW-1185">Reference proteome</keyword>
<evidence type="ECO:0000256" key="2">
    <source>
        <dbReference type="ARBA" id="ARBA00022840"/>
    </source>
</evidence>
<evidence type="ECO:0000313" key="5">
    <source>
        <dbReference type="EMBL" id="ETO27693.1"/>
    </source>
</evidence>